<sequence length="68" mass="6985">MAKLALLDIVKEGTASGGDAAGRRRPAAEVARSSVQCRPSIRPAGEARRSGRSPLSGSGRSPLAARRS</sequence>
<gene>
    <name evidence="2" type="ORF">BZL30_3770</name>
</gene>
<reference evidence="2 3" key="1">
    <citation type="submission" date="2017-02" db="EMBL/GenBank/DDBJ databases">
        <title>Complete genome sequences of Mycobacterium kansasii strains isolated from rhesus macaques.</title>
        <authorList>
            <person name="Panda A."/>
            <person name="Nagaraj S."/>
            <person name="Zhao X."/>
            <person name="Tettelin H."/>
            <person name="Detolla L.J."/>
        </authorList>
    </citation>
    <scope>NUCLEOTIDE SEQUENCE [LARGE SCALE GENOMIC DNA]</scope>
    <source>
        <strain evidence="2 3">11-3813</strain>
    </source>
</reference>
<evidence type="ECO:0000256" key="1">
    <source>
        <dbReference type="SAM" id="MobiDB-lite"/>
    </source>
</evidence>
<evidence type="ECO:0000313" key="2">
    <source>
        <dbReference type="EMBL" id="OOK76447.1"/>
    </source>
</evidence>
<name>A0A1V3XBC3_MYCKA</name>
<accession>A0A1V3XBC3</accession>
<dbReference type="Proteomes" id="UP000189229">
    <property type="component" value="Unassembled WGS sequence"/>
</dbReference>
<feature type="compositionally biased region" description="Low complexity" evidence="1">
    <location>
        <begin position="52"/>
        <end position="68"/>
    </location>
</feature>
<evidence type="ECO:0000313" key="3">
    <source>
        <dbReference type="Proteomes" id="UP000189229"/>
    </source>
</evidence>
<dbReference type="AlphaFoldDB" id="A0A1V3XBC3"/>
<proteinExistence type="predicted"/>
<comment type="caution">
    <text evidence="2">The sequence shown here is derived from an EMBL/GenBank/DDBJ whole genome shotgun (WGS) entry which is preliminary data.</text>
</comment>
<dbReference type="EMBL" id="MVBM01000003">
    <property type="protein sequence ID" value="OOK76447.1"/>
    <property type="molecule type" value="Genomic_DNA"/>
</dbReference>
<feature type="region of interest" description="Disordered" evidence="1">
    <location>
        <begin position="12"/>
        <end position="68"/>
    </location>
</feature>
<protein>
    <submittedName>
        <fullName evidence="2">Uncharacterized protein</fullName>
    </submittedName>
</protein>
<organism evidence="2 3">
    <name type="scientific">Mycobacterium kansasii</name>
    <dbReference type="NCBI Taxonomy" id="1768"/>
    <lineage>
        <taxon>Bacteria</taxon>
        <taxon>Bacillati</taxon>
        <taxon>Actinomycetota</taxon>
        <taxon>Actinomycetes</taxon>
        <taxon>Mycobacteriales</taxon>
        <taxon>Mycobacteriaceae</taxon>
        <taxon>Mycobacterium</taxon>
    </lineage>
</organism>